<dbReference type="Pfam" id="PF03795">
    <property type="entry name" value="YCII"/>
    <property type="match status" value="1"/>
</dbReference>
<evidence type="ECO:0000256" key="1">
    <source>
        <dbReference type="ARBA" id="ARBA00007689"/>
    </source>
</evidence>
<dbReference type="OrthoDB" id="7782105at2"/>
<organism evidence="3 4">
    <name type="scientific">Chitinophaga japonensis</name>
    <name type="common">Flexibacter japonensis</name>
    <dbReference type="NCBI Taxonomy" id="104662"/>
    <lineage>
        <taxon>Bacteria</taxon>
        <taxon>Pseudomonadati</taxon>
        <taxon>Bacteroidota</taxon>
        <taxon>Chitinophagia</taxon>
        <taxon>Chitinophagales</taxon>
        <taxon>Chitinophagaceae</taxon>
        <taxon>Chitinophaga</taxon>
    </lineage>
</organism>
<accession>A0A562SZL4</accession>
<dbReference type="Proteomes" id="UP000316778">
    <property type="component" value="Unassembled WGS sequence"/>
</dbReference>
<comment type="similarity">
    <text evidence="1">Belongs to the YciI family.</text>
</comment>
<feature type="domain" description="YCII-related" evidence="2">
    <location>
        <begin position="14"/>
        <end position="110"/>
    </location>
</feature>
<keyword evidence="4" id="KW-1185">Reference proteome</keyword>
<dbReference type="RefSeq" id="WP_145716322.1">
    <property type="nucleotide sequence ID" value="NZ_BAAAFY010000005.1"/>
</dbReference>
<dbReference type="Gene3D" id="3.30.70.1060">
    <property type="entry name" value="Dimeric alpha+beta barrel"/>
    <property type="match status" value="1"/>
</dbReference>
<dbReference type="PANTHER" id="PTHR35174">
    <property type="entry name" value="BLL7171 PROTEIN-RELATED"/>
    <property type="match status" value="1"/>
</dbReference>
<comment type="caution">
    <text evidence="3">The sequence shown here is derived from an EMBL/GenBank/DDBJ whole genome shotgun (WGS) entry which is preliminary data.</text>
</comment>
<dbReference type="SUPFAM" id="SSF54909">
    <property type="entry name" value="Dimeric alpha+beta barrel"/>
    <property type="match status" value="1"/>
</dbReference>
<proteinExistence type="inferred from homology"/>
<sequence length="113" mass="12478">MKDYLLLFRGGPQYIPSAEQPQAPISPDWRNWMETLVKNGRFVAGQRLVGDTGAVLKGRKTQLTDGPYAEGKEVVAGYLIIKANDLEEAAALLKGCPIFEHDDASTEIREIAF</sequence>
<evidence type="ECO:0000259" key="2">
    <source>
        <dbReference type="Pfam" id="PF03795"/>
    </source>
</evidence>
<reference evidence="3 4" key="1">
    <citation type="journal article" date="2013" name="Stand. Genomic Sci.">
        <title>Genomic Encyclopedia of Type Strains, Phase I: The one thousand microbial genomes (KMG-I) project.</title>
        <authorList>
            <person name="Kyrpides N.C."/>
            <person name="Woyke T."/>
            <person name="Eisen J.A."/>
            <person name="Garrity G."/>
            <person name="Lilburn T.G."/>
            <person name="Beck B.J."/>
            <person name="Whitman W.B."/>
            <person name="Hugenholtz P."/>
            <person name="Klenk H.P."/>
        </authorList>
    </citation>
    <scope>NUCLEOTIDE SEQUENCE [LARGE SCALE GENOMIC DNA]</scope>
    <source>
        <strain evidence="3 4">DSM 13484</strain>
    </source>
</reference>
<evidence type="ECO:0000313" key="3">
    <source>
        <dbReference type="EMBL" id="TWI86478.1"/>
    </source>
</evidence>
<name>A0A562SZL4_CHIJA</name>
<dbReference type="InterPro" id="IPR005545">
    <property type="entry name" value="YCII"/>
</dbReference>
<dbReference type="InterPro" id="IPR011008">
    <property type="entry name" value="Dimeric_a/b-barrel"/>
</dbReference>
<protein>
    <recommendedName>
        <fullName evidence="2">YCII-related domain-containing protein</fullName>
    </recommendedName>
</protein>
<dbReference type="EMBL" id="VLLG01000004">
    <property type="protein sequence ID" value="TWI86478.1"/>
    <property type="molecule type" value="Genomic_DNA"/>
</dbReference>
<evidence type="ECO:0000313" key="4">
    <source>
        <dbReference type="Proteomes" id="UP000316778"/>
    </source>
</evidence>
<dbReference type="AlphaFoldDB" id="A0A562SZL4"/>
<gene>
    <name evidence="3" type="ORF">LX66_3736</name>
</gene>